<reference evidence="2 3" key="1">
    <citation type="submission" date="2020-08" db="EMBL/GenBank/DDBJ databases">
        <title>Genomic Encyclopedia of Type Strains, Phase IV (KMG-IV): sequencing the most valuable type-strain genomes for metagenomic binning, comparative biology and taxonomic classification.</title>
        <authorList>
            <person name="Goeker M."/>
        </authorList>
    </citation>
    <scope>NUCLEOTIDE SEQUENCE [LARGE SCALE GENOMIC DNA]</scope>
    <source>
        <strain evidence="2 3">DSM 43350</strain>
    </source>
</reference>
<protein>
    <submittedName>
        <fullName evidence="2">Uncharacterized protein</fullName>
    </submittedName>
</protein>
<keyword evidence="3" id="KW-1185">Reference proteome</keyword>
<dbReference type="Proteomes" id="UP000591537">
    <property type="component" value="Unassembled WGS sequence"/>
</dbReference>
<comment type="caution">
    <text evidence="2">The sequence shown here is derived from an EMBL/GenBank/DDBJ whole genome shotgun (WGS) entry which is preliminary data.</text>
</comment>
<proteinExistence type="predicted"/>
<evidence type="ECO:0000256" key="1">
    <source>
        <dbReference type="SAM" id="MobiDB-lite"/>
    </source>
</evidence>
<organism evidence="2 3">
    <name type="scientific">Streptomyces paradoxus</name>
    <dbReference type="NCBI Taxonomy" id="66375"/>
    <lineage>
        <taxon>Bacteria</taxon>
        <taxon>Bacillati</taxon>
        <taxon>Actinomycetota</taxon>
        <taxon>Actinomycetes</taxon>
        <taxon>Kitasatosporales</taxon>
        <taxon>Streptomycetaceae</taxon>
        <taxon>Streptomyces</taxon>
    </lineage>
</organism>
<name>A0A7W9TK59_9ACTN</name>
<sequence length="188" mass="20181">MRPPTTPGGTRPRIDSATDYQYAPSKRRPPRSPAPDPRRCHEGHRRHRVSHPMANTTSRPAVTGTGQLHQQALGRHPSALVGHADRAVPNAPGDAGSRRPAGRCAHREQRPDQQPGSLQLRLHPPRAPRCAARTTPERPSPPPGSARPLPPATTATAAPCGRWNDRSPPGAHDDGQSALDRAEVALRG</sequence>
<evidence type="ECO:0000313" key="3">
    <source>
        <dbReference type="Proteomes" id="UP000591537"/>
    </source>
</evidence>
<gene>
    <name evidence="2" type="ORF">HNR57_007083</name>
</gene>
<dbReference type="EMBL" id="JACHGV010000016">
    <property type="protein sequence ID" value="MBB6081132.1"/>
    <property type="molecule type" value="Genomic_DNA"/>
</dbReference>
<dbReference type="AlphaFoldDB" id="A0A7W9TK59"/>
<evidence type="ECO:0000313" key="2">
    <source>
        <dbReference type="EMBL" id="MBB6081132.1"/>
    </source>
</evidence>
<feature type="compositionally biased region" description="Basic and acidic residues" evidence="1">
    <location>
        <begin position="171"/>
        <end position="188"/>
    </location>
</feature>
<feature type="region of interest" description="Disordered" evidence="1">
    <location>
        <begin position="1"/>
        <end position="188"/>
    </location>
</feature>
<feature type="compositionally biased region" description="Basic residues" evidence="1">
    <location>
        <begin position="41"/>
        <end position="50"/>
    </location>
</feature>
<feature type="compositionally biased region" description="Pro residues" evidence="1">
    <location>
        <begin position="138"/>
        <end position="151"/>
    </location>
</feature>
<feature type="compositionally biased region" description="Polar residues" evidence="1">
    <location>
        <begin position="53"/>
        <end position="70"/>
    </location>
</feature>
<accession>A0A7W9TK59</accession>